<evidence type="ECO:0000259" key="7">
    <source>
        <dbReference type="PROSITE" id="PS50983"/>
    </source>
</evidence>
<comment type="subcellular location">
    <subcellularLocation>
        <location evidence="1">Cell membrane</location>
        <topology evidence="1">Lipid-anchor</topology>
    </subcellularLocation>
</comment>
<dbReference type="PANTHER" id="PTHR30532">
    <property type="entry name" value="IRON III DICITRATE-BINDING PERIPLASMIC PROTEIN"/>
    <property type="match status" value="1"/>
</dbReference>
<name>A0A1H3BPW1_9BACI</name>
<feature type="signal peptide" evidence="6">
    <location>
        <begin position="1"/>
        <end position="17"/>
    </location>
</feature>
<protein>
    <submittedName>
        <fullName evidence="8">Iron complex transport system substrate-binding protein</fullName>
    </submittedName>
</protein>
<evidence type="ECO:0000256" key="5">
    <source>
        <dbReference type="SAM" id="MobiDB-lite"/>
    </source>
</evidence>
<feature type="domain" description="Fe/B12 periplasmic-binding" evidence="7">
    <location>
        <begin position="63"/>
        <end position="314"/>
    </location>
</feature>
<dbReference type="InterPro" id="IPR051313">
    <property type="entry name" value="Bact_iron-sidero_bind"/>
</dbReference>
<dbReference type="PROSITE" id="PS51257">
    <property type="entry name" value="PROKAR_LIPOPROTEIN"/>
    <property type="match status" value="1"/>
</dbReference>
<keyword evidence="4 6" id="KW-0732">Signal</keyword>
<dbReference type="CDD" id="cd01138">
    <property type="entry name" value="FeuA"/>
    <property type="match status" value="1"/>
</dbReference>
<keyword evidence="3" id="KW-0813">Transport</keyword>
<gene>
    <name evidence="8" type="ORF">SAMN04488081_0521</name>
</gene>
<feature type="region of interest" description="Disordered" evidence="5">
    <location>
        <begin position="22"/>
        <end position="58"/>
    </location>
</feature>
<evidence type="ECO:0000256" key="1">
    <source>
        <dbReference type="ARBA" id="ARBA00004193"/>
    </source>
</evidence>
<comment type="caution">
    <text evidence="8">The sequence shown here is derived from an EMBL/GenBank/DDBJ whole genome shotgun (WGS) entry which is preliminary data.</text>
</comment>
<dbReference type="EMBL" id="FNOS01000001">
    <property type="protein sequence ID" value="SDX43825.1"/>
    <property type="molecule type" value="Genomic_DNA"/>
</dbReference>
<dbReference type="Gene3D" id="3.40.50.1980">
    <property type="entry name" value="Nitrogenase molybdenum iron protein domain"/>
    <property type="match status" value="2"/>
</dbReference>
<reference evidence="8 9" key="1">
    <citation type="submission" date="2016-10" db="EMBL/GenBank/DDBJ databases">
        <authorList>
            <person name="Varghese N."/>
            <person name="Submissions S."/>
        </authorList>
    </citation>
    <scope>NUCLEOTIDE SEQUENCE [LARGE SCALE GENOMIC DNA]</scope>
    <source>
        <strain evidence="8 9">DSM 20748</strain>
    </source>
</reference>
<keyword evidence="9" id="KW-1185">Reference proteome</keyword>
<evidence type="ECO:0000256" key="6">
    <source>
        <dbReference type="SAM" id="SignalP"/>
    </source>
</evidence>
<evidence type="ECO:0000256" key="2">
    <source>
        <dbReference type="ARBA" id="ARBA00008814"/>
    </source>
</evidence>
<evidence type="ECO:0000256" key="3">
    <source>
        <dbReference type="ARBA" id="ARBA00022448"/>
    </source>
</evidence>
<evidence type="ECO:0000313" key="8">
    <source>
        <dbReference type="EMBL" id="SDX43825.1"/>
    </source>
</evidence>
<feature type="compositionally biased region" description="Basic and acidic residues" evidence="5">
    <location>
        <begin position="23"/>
        <end position="34"/>
    </location>
</feature>
<dbReference type="PROSITE" id="PS50983">
    <property type="entry name" value="FE_B12_PBP"/>
    <property type="match status" value="1"/>
</dbReference>
<dbReference type="Proteomes" id="UP000198647">
    <property type="component" value="Unassembled WGS sequence"/>
</dbReference>
<dbReference type="InterPro" id="IPR002491">
    <property type="entry name" value="ABC_transptr_periplasmic_BD"/>
</dbReference>
<dbReference type="RefSeq" id="WP_093105376.1">
    <property type="nucleotide sequence ID" value="NZ_FNOS01000001.1"/>
</dbReference>
<organism evidence="8 9">
    <name type="scientific">Salimicrobium album</name>
    <dbReference type="NCBI Taxonomy" id="50717"/>
    <lineage>
        <taxon>Bacteria</taxon>
        <taxon>Bacillati</taxon>
        <taxon>Bacillota</taxon>
        <taxon>Bacilli</taxon>
        <taxon>Bacillales</taxon>
        <taxon>Bacillaceae</taxon>
        <taxon>Salimicrobium</taxon>
    </lineage>
</organism>
<feature type="chain" id="PRO_5046253829" evidence="6">
    <location>
        <begin position="18"/>
        <end position="314"/>
    </location>
</feature>
<accession>A0A1H3BPW1</accession>
<evidence type="ECO:0000256" key="4">
    <source>
        <dbReference type="ARBA" id="ARBA00022729"/>
    </source>
</evidence>
<dbReference type="PANTHER" id="PTHR30532:SF26">
    <property type="entry name" value="IRON(3+)-HYDROXAMATE-BINDING PROTEIN FHUD"/>
    <property type="match status" value="1"/>
</dbReference>
<dbReference type="SUPFAM" id="SSF53807">
    <property type="entry name" value="Helical backbone' metal receptor"/>
    <property type="match status" value="1"/>
</dbReference>
<proteinExistence type="inferred from homology"/>
<comment type="similarity">
    <text evidence="2">Belongs to the bacterial solute-binding protein 8 family.</text>
</comment>
<evidence type="ECO:0000313" key="9">
    <source>
        <dbReference type="Proteomes" id="UP000198647"/>
    </source>
</evidence>
<dbReference type="Pfam" id="PF01497">
    <property type="entry name" value="Peripla_BP_2"/>
    <property type="match status" value="1"/>
</dbReference>
<sequence length="314" mass="35192">MKKIILMLLLMALVALSACSSGENKESSGEKEQGGESSSESSSMRTYENENGEEVKVPENPERIVVLSTYAGNVLKLDGNVVGVDSWSKMNPNFEGQLEGVEEVSADNLEKIIELDPDLIVGLASTENVSQLKEIAPTVTYTYGELGYLEQHVEIGKLLGKEKEARKWVDEFKAEAKETGEKIKEKIGEDATVTVIENFEKELYVFGDNWARGTEILYQEMGLKMPEKVKEMAMESGFYAISPEVLPEYAGDYIIFSKNSDNETSFEQTETYQSIPAVKNGNVYEADAKKFYFNDAISLEYQLDFFKEKFLGEK</sequence>